<dbReference type="AlphaFoldDB" id="S5SRF1"/>
<dbReference type="PATRIC" id="fig|1224163.3.peg.79"/>
<dbReference type="HOGENOM" id="CLU_039613_6_4_11"/>
<evidence type="ECO:0000256" key="3">
    <source>
        <dbReference type="ARBA" id="ARBA00023125"/>
    </source>
</evidence>
<dbReference type="GO" id="GO:0003700">
    <property type="term" value="F:DNA-binding transcription factor activity"/>
    <property type="evidence" value="ECO:0007669"/>
    <property type="project" value="InterPro"/>
</dbReference>
<protein>
    <submittedName>
        <fullName evidence="7">LysR family transcriptional regulator</fullName>
    </submittedName>
</protein>
<reference evidence="7 8" key="1">
    <citation type="submission" date="2012-11" db="EMBL/GenBank/DDBJ databases">
        <title>The complete genome sequence of Corynebacterium maris Coryn-1 (=DSM 45190).</title>
        <authorList>
            <person name="Schaffert L."/>
            <person name="Albersmeier A."/>
            <person name="Kalinowski J."/>
            <person name="Ruckert C."/>
        </authorList>
    </citation>
    <scope>NUCLEOTIDE SEQUENCE [LARGE SCALE GENOMIC DNA]</scope>
    <source>
        <strain evidence="8">Coryn-1</strain>
    </source>
</reference>
<evidence type="ECO:0000313" key="7">
    <source>
        <dbReference type="EMBL" id="AGS33562.1"/>
    </source>
</evidence>
<dbReference type="InterPro" id="IPR000847">
    <property type="entry name" value="LysR_HTH_N"/>
</dbReference>
<sequence>MELRLLQSFLVLSEELHFGRAAARLFIAQPPLTKQIHRLEKELGVQLFERHPRGARLTPAGEVLAEEARAIFAKVEEAEHNVRNADLSGVGHLVLGASGTTGAALLPGMLRDISAAAPGVDLGVRQFENSAQVAGAIIDGDLDAGLIQYPLEHAELSTRLVSTHHPVLLAPESHRLAEHDSVRVAELVDEDFIIPRRYSGSAQGKLIEEVCATADFSPRVVQEAADAYSVLVLVAGNQGVSISVSGVDAITQGVRAVPFADEGLPTLRLAIAWRKKNPSVLLQTAIDAVAADV</sequence>
<dbReference type="CDD" id="cd08414">
    <property type="entry name" value="PBP2_LTTR_aromatics_like"/>
    <property type="match status" value="1"/>
</dbReference>
<dbReference type="Pfam" id="PF00126">
    <property type="entry name" value="HTH_1"/>
    <property type="match status" value="1"/>
</dbReference>
<dbReference type="RefSeq" id="WP_020933497.1">
    <property type="nucleotide sequence ID" value="NC_021915.1"/>
</dbReference>
<dbReference type="InterPro" id="IPR036388">
    <property type="entry name" value="WH-like_DNA-bd_sf"/>
</dbReference>
<evidence type="ECO:0000256" key="4">
    <source>
        <dbReference type="ARBA" id="ARBA00023159"/>
    </source>
</evidence>
<evidence type="ECO:0000256" key="2">
    <source>
        <dbReference type="ARBA" id="ARBA00023015"/>
    </source>
</evidence>
<keyword evidence="5" id="KW-0804">Transcription</keyword>
<dbReference type="InterPro" id="IPR005119">
    <property type="entry name" value="LysR_subst-bd"/>
</dbReference>
<dbReference type="Proteomes" id="UP000015388">
    <property type="component" value="Chromosome"/>
</dbReference>
<dbReference type="PROSITE" id="PS50931">
    <property type="entry name" value="HTH_LYSR"/>
    <property type="match status" value="1"/>
</dbReference>
<dbReference type="GO" id="GO:0032993">
    <property type="term" value="C:protein-DNA complex"/>
    <property type="evidence" value="ECO:0007669"/>
    <property type="project" value="TreeGrafter"/>
</dbReference>
<dbReference type="FunFam" id="1.10.10.10:FF:000001">
    <property type="entry name" value="LysR family transcriptional regulator"/>
    <property type="match status" value="1"/>
</dbReference>
<evidence type="ECO:0000256" key="1">
    <source>
        <dbReference type="ARBA" id="ARBA00009437"/>
    </source>
</evidence>
<evidence type="ECO:0000256" key="5">
    <source>
        <dbReference type="ARBA" id="ARBA00023163"/>
    </source>
</evidence>
<dbReference type="GO" id="GO:0003677">
    <property type="term" value="F:DNA binding"/>
    <property type="evidence" value="ECO:0007669"/>
    <property type="project" value="UniProtKB-KW"/>
</dbReference>
<keyword evidence="8" id="KW-1185">Reference proteome</keyword>
<dbReference type="eggNOG" id="COG0583">
    <property type="taxonomic scope" value="Bacteria"/>
</dbReference>
<gene>
    <name evidence="7" type="ORF">B841_00395</name>
</gene>
<evidence type="ECO:0000259" key="6">
    <source>
        <dbReference type="PROSITE" id="PS50931"/>
    </source>
</evidence>
<dbReference type="KEGG" id="cmd:B841_00395"/>
<dbReference type="PANTHER" id="PTHR30346">
    <property type="entry name" value="TRANSCRIPTIONAL DUAL REGULATOR HCAR-RELATED"/>
    <property type="match status" value="1"/>
</dbReference>
<proteinExistence type="inferred from homology"/>
<dbReference type="PANTHER" id="PTHR30346:SF0">
    <property type="entry name" value="HCA OPERON TRANSCRIPTIONAL ACTIVATOR HCAR"/>
    <property type="match status" value="1"/>
</dbReference>
<keyword evidence="2" id="KW-0805">Transcription regulation</keyword>
<dbReference type="Pfam" id="PF03466">
    <property type="entry name" value="LysR_substrate"/>
    <property type="match status" value="1"/>
</dbReference>
<feature type="domain" description="HTH lysR-type" evidence="6">
    <location>
        <begin position="1"/>
        <end position="58"/>
    </location>
</feature>
<keyword evidence="3" id="KW-0238">DNA-binding</keyword>
<evidence type="ECO:0000313" key="8">
    <source>
        <dbReference type="Proteomes" id="UP000015388"/>
    </source>
</evidence>
<keyword evidence="4" id="KW-0010">Activator</keyword>
<organism evidence="7 8">
    <name type="scientific">Corynebacterium maris DSM 45190</name>
    <dbReference type="NCBI Taxonomy" id="1224163"/>
    <lineage>
        <taxon>Bacteria</taxon>
        <taxon>Bacillati</taxon>
        <taxon>Actinomycetota</taxon>
        <taxon>Actinomycetes</taxon>
        <taxon>Mycobacteriales</taxon>
        <taxon>Corynebacteriaceae</taxon>
        <taxon>Corynebacterium</taxon>
    </lineage>
</organism>
<dbReference type="EMBL" id="CP003924">
    <property type="protein sequence ID" value="AGS33562.1"/>
    <property type="molecule type" value="Genomic_DNA"/>
</dbReference>
<dbReference type="Gene3D" id="3.40.190.10">
    <property type="entry name" value="Periplasmic binding protein-like II"/>
    <property type="match status" value="2"/>
</dbReference>
<dbReference type="InterPro" id="IPR036390">
    <property type="entry name" value="WH_DNA-bd_sf"/>
</dbReference>
<dbReference type="PRINTS" id="PR00039">
    <property type="entry name" value="HTHLYSR"/>
</dbReference>
<name>S5SRF1_9CORY</name>
<dbReference type="Gene3D" id="1.10.10.10">
    <property type="entry name" value="Winged helix-like DNA-binding domain superfamily/Winged helix DNA-binding domain"/>
    <property type="match status" value="1"/>
</dbReference>
<accession>S5SRF1</accession>
<dbReference type="SUPFAM" id="SSF53850">
    <property type="entry name" value="Periplasmic binding protein-like II"/>
    <property type="match status" value="1"/>
</dbReference>
<dbReference type="SUPFAM" id="SSF46785">
    <property type="entry name" value="Winged helix' DNA-binding domain"/>
    <property type="match status" value="1"/>
</dbReference>
<comment type="similarity">
    <text evidence="1">Belongs to the LysR transcriptional regulatory family.</text>
</comment>